<reference evidence="3" key="1">
    <citation type="journal article" date="2019" name="Curr. Biol.">
        <title>Genome Sequence of Striga asiatica Provides Insight into the Evolution of Plant Parasitism.</title>
        <authorList>
            <person name="Yoshida S."/>
            <person name="Kim S."/>
            <person name="Wafula E.K."/>
            <person name="Tanskanen J."/>
            <person name="Kim Y.M."/>
            <person name="Honaas L."/>
            <person name="Yang Z."/>
            <person name="Spallek T."/>
            <person name="Conn C.E."/>
            <person name="Ichihashi Y."/>
            <person name="Cheong K."/>
            <person name="Cui S."/>
            <person name="Der J.P."/>
            <person name="Gundlach H."/>
            <person name="Jiao Y."/>
            <person name="Hori C."/>
            <person name="Ishida J.K."/>
            <person name="Kasahara H."/>
            <person name="Kiba T."/>
            <person name="Kim M.S."/>
            <person name="Koo N."/>
            <person name="Laohavisit A."/>
            <person name="Lee Y.H."/>
            <person name="Lumba S."/>
            <person name="McCourt P."/>
            <person name="Mortimer J.C."/>
            <person name="Mutuku J.M."/>
            <person name="Nomura T."/>
            <person name="Sasaki-Sekimoto Y."/>
            <person name="Seto Y."/>
            <person name="Wang Y."/>
            <person name="Wakatake T."/>
            <person name="Sakakibara H."/>
            <person name="Demura T."/>
            <person name="Yamaguchi S."/>
            <person name="Yoneyama K."/>
            <person name="Manabe R.I."/>
            <person name="Nelson D.C."/>
            <person name="Schulman A.H."/>
            <person name="Timko M.P."/>
            <person name="dePamphilis C.W."/>
            <person name="Choi D."/>
            <person name="Shirasu K."/>
        </authorList>
    </citation>
    <scope>NUCLEOTIDE SEQUENCE [LARGE SCALE GENOMIC DNA]</scope>
    <source>
        <strain evidence="3">cv. UVA1</strain>
    </source>
</reference>
<organism evidence="2 3">
    <name type="scientific">Striga asiatica</name>
    <name type="common">Asiatic witchweed</name>
    <name type="synonym">Buchnera asiatica</name>
    <dbReference type="NCBI Taxonomy" id="4170"/>
    <lineage>
        <taxon>Eukaryota</taxon>
        <taxon>Viridiplantae</taxon>
        <taxon>Streptophyta</taxon>
        <taxon>Embryophyta</taxon>
        <taxon>Tracheophyta</taxon>
        <taxon>Spermatophyta</taxon>
        <taxon>Magnoliopsida</taxon>
        <taxon>eudicotyledons</taxon>
        <taxon>Gunneridae</taxon>
        <taxon>Pentapetalae</taxon>
        <taxon>asterids</taxon>
        <taxon>lamiids</taxon>
        <taxon>Lamiales</taxon>
        <taxon>Orobanchaceae</taxon>
        <taxon>Buchnereae</taxon>
        <taxon>Striga</taxon>
    </lineage>
</organism>
<dbReference type="AlphaFoldDB" id="A0A5A7RGV3"/>
<feature type="compositionally biased region" description="Basic and acidic residues" evidence="1">
    <location>
        <begin position="388"/>
        <end position="397"/>
    </location>
</feature>
<name>A0A5A7RGV3_STRAF</name>
<dbReference type="Proteomes" id="UP000325081">
    <property type="component" value="Unassembled WGS sequence"/>
</dbReference>
<feature type="compositionally biased region" description="Low complexity" evidence="1">
    <location>
        <begin position="373"/>
        <end position="386"/>
    </location>
</feature>
<feature type="region of interest" description="Disordered" evidence="1">
    <location>
        <begin position="328"/>
        <end position="397"/>
    </location>
</feature>
<evidence type="ECO:0000313" key="2">
    <source>
        <dbReference type="EMBL" id="GER56400.1"/>
    </source>
</evidence>
<keyword evidence="3" id="KW-1185">Reference proteome</keyword>
<feature type="region of interest" description="Disordered" evidence="1">
    <location>
        <begin position="253"/>
        <end position="299"/>
    </location>
</feature>
<feature type="compositionally biased region" description="Acidic residues" evidence="1">
    <location>
        <begin position="331"/>
        <end position="345"/>
    </location>
</feature>
<gene>
    <name evidence="2" type="ORF">STAS_34131</name>
</gene>
<sequence length="397" mass="43596">MWGTIHSGKGNMVSGCELQKAYKDKAGIMGAPHQGKLGIPLQHIQWTTLRGQLIQAISLSMVKLFTGRIIDLQADSHSRDTIGVMRQCLDKSQCRETICNLSAIAWRAVNCKYGPPDATDESRPFMVRRAPHDQAATDNETCRFWRPKKAAILQLRPYFREQGQQNNGAMLEAQRLKRMDGGRFGGGDAGTDDGQRGDKLVMMIGKGLHTAVILSPAPTVVALELMPPHGFVQFNPSRPSSLSDVKLVVKDLVDRPSPTTRRRPRYSKRRRSPRFRRSARRRSQPSTSHCRSVVRRHVSPSDHCRRLLPPFERRGRLGFLLACASSLAPPAEEEDAGDGGELDEATGDRVTTGVSCIAVGARRRRHGRGQPTSPSSDSGVASGSEGLAEARQRPAAG</sequence>
<dbReference type="EMBL" id="BKCP01012736">
    <property type="protein sequence ID" value="GER56400.1"/>
    <property type="molecule type" value="Genomic_DNA"/>
</dbReference>
<feature type="compositionally biased region" description="Basic residues" evidence="1">
    <location>
        <begin position="260"/>
        <end position="283"/>
    </location>
</feature>
<comment type="caution">
    <text evidence="2">The sequence shown here is derived from an EMBL/GenBank/DDBJ whole genome shotgun (WGS) entry which is preliminary data.</text>
</comment>
<evidence type="ECO:0000313" key="3">
    <source>
        <dbReference type="Proteomes" id="UP000325081"/>
    </source>
</evidence>
<evidence type="ECO:0000256" key="1">
    <source>
        <dbReference type="SAM" id="MobiDB-lite"/>
    </source>
</evidence>
<proteinExistence type="predicted"/>
<accession>A0A5A7RGV3</accession>
<protein>
    <submittedName>
        <fullName evidence="2">NAD(P)-binding Rossmann-fold superfamily protein</fullName>
    </submittedName>
</protein>